<dbReference type="InterPro" id="IPR013665">
    <property type="entry name" value="Sfi1_dom"/>
</dbReference>
<organism evidence="3 4">
    <name type="scientific">Collybia nuda</name>
    <dbReference type="NCBI Taxonomy" id="64659"/>
    <lineage>
        <taxon>Eukaryota</taxon>
        <taxon>Fungi</taxon>
        <taxon>Dikarya</taxon>
        <taxon>Basidiomycota</taxon>
        <taxon>Agaricomycotina</taxon>
        <taxon>Agaricomycetes</taxon>
        <taxon>Agaricomycetidae</taxon>
        <taxon>Agaricales</taxon>
        <taxon>Tricholomatineae</taxon>
        <taxon>Clitocybaceae</taxon>
        <taxon>Collybia</taxon>
    </lineage>
</organism>
<name>A0A9P5XSZ8_9AGAR</name>
<dbReference type="AlphaFoldDB" id="A0A9P5XSZ8"/>
<feature type="compositionally biased region" description="Basic and acidic residues" evidence="1">
    <location>
        <begin position="96"/>
        <end position="111"/>
    </location>
</feature>
<reference evidence="3" key="1">
    <citation type="submission" date="2020-11" db="EMBL/GenBank/DDBJ databases">
        <authorList>
            <consortium name="DOE Joint Genome Institute"/>
            <person name="Ahrendt S."/>
            <person name="Riley R."/>
            <person name="Andreopoulos W."/>
            <person name="Labutti K."/>
            <person name="Pangilinan J."/>
            <person name="Ruiz-Duenas F.J."/>
            <person name="Barrasa J.M."/>
            <person name="Sanchez-Garcia M."/>
            <person name="Camarero S."/>
            <person name="Miyauchi S."/>
            <person name="Serrano A."/>
            <person name="Linde D."/>
            <person name="Babiker R."/>
            <person name="Drula E."/>
            <person name="Ayuso-Fernandez I."/>
            <person name="Pacheco R."/>
            <person name="Padilla G."/>
            <person name="Ferreira P."/>
            <person name="Barriuso J."/>
            <person name="Kellner H."/>
            <person name="Castanera R."/>
            <person name="Alfaro M."/>
            <person name="Ramirez L."/>
            <person name="Pisabarro A.G."/>
            <person name="Kuo A."/>
            <person name="Tritt A."/>
            <person name="Lipzen A."/>
            <person name="He G."/>
            <person name="Yan M."/>
            <person name="Ng V."/>
            <person name="Cullen D."/>
            <person name="Martin F."/>
            <person name="Rosso M.-N."/>
            <person name="Henrissat B."/>
            <person name="Hibbett D."/>
            <person name="Martinez A.T."/>
            <person name="Grigoriev I.V."/>
        </authorList>
    </citation>
    <scope>NUCLEOTIDE SEQUENCE</scope>
    <source>
        <strain evidence="3">CBS 247.69</strain>
    </source>
</reference>
<dbReference type="OrthoDB" id="1933281at2759"/>
<evidence type="ECO:0000313" key="4">
    <source>
        <dbReference type="Proteomes" id="UP000807353"/>
    </source>
</evidence>
<feature type="compositionally biased region" description="Polar residues" evidence="1">
    <location>
        <begin position="921"/>
        <end position="931"/>
    </location>
</feature>
<evidence type="ECO:0000259" key="2">
    <source>
        <dbReference type="Pfam" id="PF08457"/>
    </source>
</evidence>
<evidence type="ECO:0000256" key="1">
    <source>
        <dbReference type="SAM" id="MobiDB-lite"/>
    </source>
</evidence>
<sequence>MKGNNWVEKWDMVKKQNGYQEEDNLIGVHGPPLVCKPTPRNVLNRVPRRADLHTEDTEVSSTLGSSETQTSAPSEELSFQHRFVQPISRSQLGRTKLSDSQKGLDDPKDYSLHSGPERYTPLRTARGGGTHWDVGTSDGTDDPPYTALPTYHTSTRNSRYLIPVSPSMHSKTILDTPSKIVSSATARKVVAMARERKGSVVNEEDAWKKIKMQRDEKDADDFRSDRILERCWEVWKQGFVWIATTNQQINEARDNLLLRLSLQRWRTLMISRNEMYNQITGLSNNGCLKRFLTTWRDRLREKQQLKWRHTMRLKIKTIKEKRDLILQKGAWTNWRQSYRSKLSQQHYEDALRIRTYSYWKARLSAFDALDAVADDVLRTADDRRVMYCWERWRKTYNMEGSAQMMLEKTNRRKVISVIGIWKSHTRARNLAKNFYHLFLMRRMVQRWITSQDKIRLMENRATKHIARQDGVLLRAVSRVWKARERGKLLERVRIKRLLKGVWGVWRQHIRHQNDKEKLAVSFSLRSNSNTLVSTFRRWHETFNTHQNALSFAKDYHSAQLRYIMLLSWRLKLRDKLNIIKMARRADSYFAARRAYRMWCSTFESRTREKAFNTLEQRYTIKIFLKWIHRAQRARQRRLAEQMIQGQVNKRILDEALSHWTNRVISIKLRELEIEQQRDVGLQSLALKKWKCASARHAEELSLMESYQLVKREENIRRIFYRWSSLARTHRHRRITLQKKEDEIKLSLIMLAWDRWRDRFSDDKLRPIEYSVIIQTQKNLIFRAFGIWHSKTKSLPAIRFHATNAKTKYFEIWQRGMPRALRAKQAREIDRMATLSKFMAQWVECHRTKMALKAVARARYLRLPTAVPRQKGPVTHTATTTILNNLNIFPRRIVQDPADNSNTGLFKALLSQPPFKERTALTEYTRTKSPSEASLKHSPTKIREPSPTRSRTSLNGYRLPREISPTRTGKLSPASSELGRGRLWQELREVQKKSQTSSQYSK</sequence>
<dbReference type="EMBL" id="MU150384">
    <property type="protein sequence ID" value="KAF9457172.1"/>
    <property type="molecule type" value="Genomic_DNA"/>
</dbReference>
<feature type="region of interest" description="Disordered" evidence="1">
    <location>
        <begin position="921"/>
        <end position="982"/>
    </location>
</feature>
<feature type="domain" description="Sfi1 spindle body" evidence="2">
    <location>
        <begin position="314"/>
        <end position="612"/>
    </location>
</feature>
<gene>
    <name evidence="3" type="ORF">BDZ94DRAFT_1273913</name>
</gene>
<dbReference type="Proteomes" id="UP000807353">
    <property type="component" value="Unassembled WGS sequence"/>
</dbReference>
<proteinExistence type="predicted"/>
<feature type="region of interest" description="Disordered" evidence="1">
    <location>
        <begin position="37"/>
        <end position="145"/>
    </location>
</feature>
<evidence type="ECO:0000313" key="3">
    <source>
        <dbReference type="EMBL" id="KAF9457172.1"/>
    </source>
</evidence>
<feature type="compositionally biased region" description="Polar residues" evidence="1">
    <location>
        <begin position="964"/>
        <end position="974"/>
    </location>
</feature>
<protein>
    <recommendedName>
        <fullName evidence="2">Sfi1 spindle body domain-containing protein</fullName>
    </recommendedName>
</protein>
<feature type="compositionally biased region" description="Polar residues" evidence="1">
    <location>
        <begin position="59"/>
        <end position="73"/>
    </location>
</feature>
<dbReference type="Pfam" id="PF08457">
    <property type="entry name" value="Sfi1"/>
    <property type="match status" value="1"/>
</dbReference>
<accession>A0A9P5XSZ8</accession>
<keyword evidence="4" id="KW-1185">Reference proteome</keyword>
<comment type="caution">
    <text evidence="3">The sequence shown here is derived from an EMBL/GenBank/DDBJ whole genome shotgun (WGS) entry which is preliminary data.</text>
</comment>